<dbReference type="EMBL" id="QUMO01000002">
    <property type="protein sequence ID" value="REF87701.1"/>
    <property type="molecule type" value="Genomic_DNA"/>
</dbReference>
<comment type="function">
    <text evidence="13">Component of the F(0) channel, it forms part of the peripheral stalk, linking F(1) to F(0). The b'-subunit is a diverged and duplicated form of b found in plants and photosynthetic bacteria.</text>
</comment>
<reference evidence="17 18" key="1">
    <citation type="submission" date="2018-08" db="EMBL/GenBank/DDBJ databases">
        <title>Genomic Encyclopedia of Type Strains, Phase IV (KMG-IV): sequencing the most valuable type-strain genomes for metagenomic binning, comparative biology and taxonomic classification.</title>
        <authorList>
            <person name="Goeker M."/>
        </authorList>
    </citation>
    <scope>NUCLEOTIDE SEQUENCE [LARGE SCALE GENOMIC DNA]</scope>
    <source>
        <strain evidence="17 18">BW863</strain>
    </source>
</reference>
<dbReference type="Proteomes" id="UP000256900">
    <property type="component" value="Unassembled WGS sequence"/>
</dbReference>
<dbReference type="InterPro" id="IPR050059">
    <property type="entry name" value="ATP_synthase_B_chain"/>
</dbReference>
<name>A0A3D9YYG9_9HYPH</name>
<evidence type="ECO:0000256" key="1">
    <source>
        <dbReference type="ARBA" id="ARBA00004377"/>
    </source>
</evidence>
<keyword evidence="5 15" id="KW-0138">CF(0)</keyword>
<evidence type="ECO:0000256" key="16">
    <source>
        <dbReference type="RuleBase" id="RU003848"/>
    </source>
</evidence>
<evidence type="ECO:0000256" key="11">
    <source>
        <dbReference type="ARBA" id="ARBA00023310"/>
    </source>
</evidence>
<gene>
    <name evidence="15" type="primary">atpF</name>
    <name evidence="17" type="ORF">DES32_1329</name>
</gene>
<keyword evidence="4 15" id="KW-1003">Cell membrane</keyword>
<dbReference type="GO" id="GO:0005886">
    <property type="term" value="C:plasma membrane"/>
    <property type="evidence" value="ECO:0007669"/>
    <property type="project" value="UniProtKB-SubCell"/>
</dbReference>
<comment type="similarity">
    <text evidence="2 15 16">Belongs to the ATPase B chain family.</text>
</comment>
<evidence type="ECO:0000256" key="5">
    <source>
        <dbReference type="ARBA" id="ARBA00022547"/>
    </source>
</evidence>
<comment type="caution">
    <text evidence="17">The sequence shown here is derived from an EMBL/GenBank/DDBJ whole genome shotgun (WGS) entry which is preliminary data.</text>
</comment>
<dbReference type="RefSeq" id="WP_115835873.1">
    <property type="nucleotide sequence ID" value="NZ_CP025086.1"/>
</dbReference>
<accession>A0A3D9YYG9</accession>
<keyword evidence="6 15" id="KW-0812">Transmembrane</keyword>
<feature type="transmembrane region" description="Helical" evidence="15">
    <location>
        <begin position="6"/>
        <end position="25"/>
    </location>
</feature>
<comment type="subunit">
    <text evidence="14 15">F-type ATPases have 2 components, F(1) - the catalytic core - and F(0) - the membrane proton channel. F(1) has five subunits: alpha(3), beta(3), gamma(1), delta(1), epsilon(1). F(0) has three main subunits: a(1), b(2) and c(10-14). The alpha and beta chains form an alternating ring which encloses part of the gamma chain. F(1) is attached to F(0) by a central stalk formed by the gamma and epsilon chains, while a peripheral stalk is formed by the delta and b chains.</text>
</comment>
<dbReference type="GO" id="GO:0045259">
    <property type="term" value="C:proton-transporting ATP synthase complex"/>
    <property type="evidence" value="ECO:0007669"/>
    <property type="project" value="UniProtKB-KW"/>
</dbReference>
<evidence type="ECO:0000256" key="9">
    <source>
        <dbReference type="ARBA" id="ARBA00023065"/>
    </source>
</evidence>
<dbReference type="HAMAP" id="MF_01398">
    <property type="entry name" value="ATP_synth_b_bprime"/>
    <property type="match status" value="1"/>
</dbReference>
<evidence type="ECO:0000313" key="18">
    <source>
        <dbReference type="Proteomes" id="UP000256900"/>
    </source>
</evidence>
<comment type="function">
    <text evidence="12 15">F(1)F(0) ATP synthase produces ATP from ADP in the presence of a proton or sodium gradient. F-type ATPases consist of two structural domains, F(1) containing the extramembraneous catalytic core and F(0) containing the membrane proton channel, linked together by a central stalk and a peripheral stalk. During catalysis, ATP synthesis in the catalytic domain of F(1) is coupled via a rotary mechanism of the central stalk subunits to proton translocation.</text>
</comment>
<proteinExistence type="inferred from homology"/>
<dbReference type="GO" id="GO:0046933">
    <property type="term" value="F:proton-transporting ATP synthase activity, rotational mechanism"/>
    <property type="evidence" value="ECO:0007669"/>
    <property type="project" value="UniProtKB-UniRule"/>
</dbReference>
<evidence type="ECO:0000256" key="10">
    <source>
        <dbReference type="ARBA" id="ARBA00023136"/>
    </source>
</evidence>
<evidence type="ECO:0000313" key="17">
    <source>
        <dbReference type="EMBL" id="REF87701.1"/>
    </source>
</evidence>
<evidence type="ECO:0000256" key="2">
    <source>
        <dbReference type="ARBA" id="ARBA00005513"/>
    </source>
</evidence>
<evidence type="ECO:0000256" key="15">
    <source>
        <dbReference type="HAMAP-Rule" id="MF_01398"/>
    </source>
</evidence>
<evidence type="ECO:0000256" key="3">
    <source>
        <dbReference type="ARBA" id="ARBA00022448"/>
    </source>
</evidence>
<comment type="subcellular location">
    <subcellularLocation>
        <location evidence="1">Cell inner membrane</location>
        <topology evidence="1">Single-pass membrane protein</topology>
    </subcellularLocation>
    <subcellularLocation>
        <location evidence="15">Cell membrane</location>
        <topology evidence="15">Single-pass membrane protein</topology>
    </subcellularLocation>
</comment>
<evidence type="ECO:0000256" key="4">
    <source>
        <dbReference type="ARBA" id="ARBA00022475"/>
    </source>
</evidence>
<evidence type="ECO:0000256" key="7">
    <source>
        <dbReference type="ARBA" id="ARBA00022781"/>
    </source>
</evidence>
<organism evidence="17 18">
    <name type="scientific">Methylovirgula ligni</name>
    <dbReference type="NCBI Taxonomy" id="569860"/>
    <lineage>
        <taxon>Bacteria</taxon>
        <taxon>Pseudomonadati</taxon>
        <taxon>Pseudomonadota</taxon>
        <taxon>Alphaproteobacteria</taxon>
        <taxon>Hyphomicrobiales</taxon>
        <taxon>Beijerinckiaceae</taxon>
        <taxon>Methylovirgula</taxon>
    </lineage>
</organism>
<dbReference type="CDD" id="cd06503">
    <property type="entry name" value="ATP-synt_Fo_b"/>
    <property type="match status" value="1"/>
</dbReference>
<dbReference type="Pfam" id="PF00430">
    <property type="entry name" value="ATP-synt_B"/>
    <property type="match status" value="1"/>
</dbReference>
<keyword evidence="3 15" id="KW-0813">Transport</keyword>
<dbReference type="InterPro" id="IPR002146">
    <property type="entry name" value="ATP_synth_b/b'su_bac/chlpt"/>
</dbReference>
<keyword evidence="9 15" id="KW-0406">Ion transport</keyword>
<evidence type="ECO:0000256" key="13">
    <source>
        <dbReference type="ARBA" id="ARBA00025614"/>
    </source>
</evidence>
<dbReference type="GO" id="GO:0046961">
    <property type="term" value="F:proton-transporting ATPase activity, rotational mechanism"/>
    <property type="evidence" value="ECO:0007669"/>
    <property type="project" value="TreeGrafter"/>
</dbReference>
<keyword evidence="10 15" id="KW-0472">Membrane</keyword>
<dbReference type="PANTHER" id="PTHR33445">
    <property type="entry name" value="ATP SYNTHASE SUBUNIT B', CHLOROPLASTIC"/>
    <property type="match status" value="1"/>
</dbReference>
<evidence type="ECO:0000256" key="14">
    <source>
        <dbReference type="ARBA" id="ARBA00025830"/>
    </source>
</evidence>
<protein>
    <recommendedName>
        <fullName evidence="15">ATP synthase subunit b</fullName>
    </recommendedName>
    <alternativeName>
        <fullName evidence="15">ATP synthase F(0) sector subunit b</fullName>
    </alternativeName>
    <alternativeName>
        <fullName evidence="15">ATPase subunit I</fullName>
    </alternativeName>
    <alternativeName>
        <fullName evidence="15">F-type ATPase subunit b</fullName>
        <shortName evidence="15">F-ATPase subunit b</shortName>
    </alternativeName>
</protein>
<evidence type="ECO:0000256" key="8">
    <source>
        <dbReference type="ARBA" id="ARBA00022989"/>
    </source>
</evidence>
<evidence type="ECO:0000256" key="6">
    <source>
        <dbReference type="ARBA" id="ARBA00022692"/>
    </source>
</evidence>
<keyword evidence="18" id="KW-1185">Reference proteome</keyword>
<dbReference type="OrthoDB" id="8479836at2"/>
<dbReference type="PANTHER" id="PTHR33445:SF1">
    <property type="entry name" value="ATP SYNTHASE SUBUNIT B"/>
    <property type="match status" value="1"/>
</dbReference>
<keyword evidence="8 15" id="KW-1133">Transmembrane helix</keyword>
<sequence length="161" mass="17602">MHFDAEFWDTIAFIAFVGLLGYFGLHKKIADALDKRSARVKAQLDEAISLRKEAEDLLASFVVKKKQAEEEAKAIIAQAQVEAELIAKEAHARVADFVQRRTKQAEDKIASAETQALAQVRDAATDAAAKASEIVLKTQAQGAYGDELVEQGIAGLKRLLH</sequence>
<evidence type="ECO:0000256" key="12">
    <source>
        <dbReference type="ARBA" id="ARBA00025198"/>
    </source>
</evidence>
<keyword evidence="7 15" id="KW-0375">Hydrogen ion transport</keyword>
<keyword evidence="11 15" id="KW-0066">ATP synthesis</keyword>
<dbReference type="AlphaFoldDB" id="A0A3D9YYG9"/>